<feature type="domain" description="ParB-like N-terminal" evidence="2">
    <location>
        <begin position="4"/>
        <end position="105"/>
    </location>
</feature>
<accession>A0ABQ4NRX0</accession>
<protein>
    <submittedName>
        <fullName evidence="3">Chromosome partitioning protein ParB</fullName>
    </submittedName>
</protein>
<dbReference type="Pfam" id="PF02195">
    <property type="entry name" value="ParB_N"/>
    <property type="match status" value="1"/>
</dbReference>
<feature type="region of interest" description="Disordered" evidence="1">
    <location>
        <begin position="313"/>
        <end position="334"/>
    </location>
</feature>
<evidence type="ECO:0000313" key="3">
    <source>
        <dbReference type="EMBL" id="GIT97136.1"/>
    </source>
</evidence>
<dbReference type="SUPFAM" id="SSF110849">
    <property type="entry name" value="ParB/Sulfiredoxin"/>
    <property type="match status" value="1"/>
</dbReference>
<dbReference type="SMART" id="SM00470">
    <property type="entry name" value="ParB"/>
    <property type="match status" value="1"/>
</dbReference>
<evidence type="ECO:0000259" key="2">
    <source>
        <dbReference type="SMART" id="SM00470"/>
    </source>
</evidence>
<reference evidence="3 4" key="1">
    <citation type="submission" date="2021-05" db="EMBL/GenBank/DDBJ databases">
        <title>Bacteria Genome sequencing.</title>
        <authorList>
            <person name="Takabe Y."/>
            <person name="Nakajima Y."/>
            <person name="Suzuki S."/>
            <person name="Shiozaki T."/>
        </authorList>
    </citation>
    <scope>NUCLEOTIDE SEQUENCE [LARGE SCALE GENOMIC DNA]</scope>
    <source>
        <strain evidence="3 4">AI_62</strain>
    </source>
</reference>
<dbReference type="InterPro" id="IPR003115">
    <property type="entry name" value="ParB_N"/>
</dbReference>
<gene>
    <name evidence="3" type="ORF">JANAI62_37590</name>
</gene>
<dbReference type="InterPro" id="IPR050336">
    <property type="entry name" value="Chromosome_partition/occlusion"/>
</dbReference>
<dbReference type="Gene3D" id="1.10.10.2830">
    <property type="match status" value="1"/>
</dbReference>
<dbReference type="SUPFAM" id="SSF109709">
    <property type="entry name" value="KorB DNA-binding domain-like"/>
    <property type="match status" value="1"/>
</dbReference>
<dbReference type="InterPro" id="IPR036086">
    <property type="entry name" value="ParB/Sulfiredoxin_sf"/>
</dbReference>
<organism evidence="3 4">
    <name type="scientific">Jannaschia pagri</name>
    <dbReference type="NCBI Taxonomy" id="2829797"/>
    <lineage>
        <taxon>Bacteria</taxon>
        <taxon>Pseudomonadati</taxon>
        <taxon>Pseudomonadota</taxon>
        <taxon>Alphaproteobacteria</taxon>
        <taxon>Rhodobacterales</taxon>
        <taxon>Roseobacteraceae</taxon>
        <taxon>Jannaschia</taxon>
    </lineage>
</organism>
<dbReference type="RefSeq" id="WP_220750612.1">
    <property type="nucleotide sequence ID" value="NZ_BPFH01000012.1"/>
</dbReference>
<name>A0ABQ4NRX0_9RHOB</name>
<dbReference type="PANTHER" id="PTHR33375">
    <property type="entry name" value="CHROMOSOME-PARTITIONING PROTEIN PARB-RELATED"/>
    <property type="match status" value="1"/>
</dbReference>
<keyword evidence="4" id="KW-1185">Reference proteome</keyword>
<dbReference type="CDD" id="cd16406">
    <property type="entry name" value="ParB_N_like"/>
    <property type="match status" value="1"/>
</dbReference>
<feature type="compositionally biased region" description="Polar residues" evidence="1">
    <location>
        <begin position="560"/>
        <end position="575"/>
    </location>
</feature>
<comment type="caution">
    <text evidence="3">The sequence shown here is derived from an EMBL/GenBank/DDBJ whole genome shotgun (WGS) entry which is preliminary data.</text>
</comment>
<feature type="region of interest" description="Disordered" evidence="1">
    <location>
        <begin position="553"/>
        <end position="575"/>
    </location>
</feature>
<evidence type="ECO:0000313" key="4">
    <source>
        <dbReference type="Proteomes" id="UP000786693"/>
    </source>
</evidence>
<dbReference type="Gene3D" id="3.90.1530.30">
    <property type="match status" value="1"/>
</dbReference>
<proteinExistence type="predicted"/>
<dbReference type="PANTHER" id="PTHR33375:SF7">
    <property type="entry name" value="CHROMOSOME 2-PARTITIONING PROTEIN PARB-RELATED"/>
    <property type="match status" value="1"/>
</dbReference>
<dbReference type="EMBL" id="BPFH01000012">
    <property type="protein sequence ID" value="GIT97136.1"/>
    <property type="molecule type" value="Genomic_DNA"/>
</dbReference>
<evidence type="ECO:0000256" key="1">
    <source>
        <dbReference type="SAM" id="MobiDB-lite"/>
    </source>
</evidence>
<sequence length="575" mass="62949">MTLHHIDITDLTVSPLNVRKHGAKDCDDLVASIRALGVIQPLLVRERGDGFEVIAGQRRLHALTAILGEDALSQDERTALSAVPCLILAAGDDAHAVEASLAENIERLPMDEVDQFKAFTKLVKEGRSPEDIADTFGLTERLVAQRLALGNLHGPILTAYRKGDIYARDIRILTMASPKQQRAWWALVKDDEAYAPTGQRLKDWLFGGAHIPVENAIFDHEAAGLTVISDLFGEEAYFADAEAFWAHQNEAIAQLATCYRADDWSDVVVMDTGAYFATWDHRKTPKKNGGKVFIAVSNKGEVTKHEGYLSHAEAQRRDRAATGDAPAPKPELTKPAQTYVDLHRHAAVRADILGKGSLALRLIAAHMLSSSSLWSVEADPQRSPKEEIANSIAANTGQQTLEAERAEIATLLGLDEVETVLPGAGHYNPRPPMLDIFTRLQSLTDADILRILTFLMIESLSVDSPLIDGLGVMLGTDMREHWSPDQTFFDLVRDKQVLNAMVGEFAGTEAATANLSATAKVQRTILTACIDGTRNPADPTWVPRFMGFPKGSYRQKDVSQSETDGLQQIARNEAA</sequence>
<dbReference type="Proteomes" id="UP000786693">
    <property type="component" value="Unassembled WGS sequence"/>
</dbReference>